<gene>
    <name evidence="5" type="ORF">EV645_6735</name>
</gene>
<dbReference type="Pfam" id="PF12833">
    <property type="entry name" value="HTH_18"/>
    <property type="match status" value="1"/>
</dbReference>
<dbReference type="Proteomes" id="UP000292027">
    <property type="component" value="Unassembled WGS sequence"/>
</dbReference>
<name>A0A4Q7WKN7_9ACTN</name>
<evidence type="ECO:0000313" key="5">
    <source>
        <dbReference type="EMBL" id="RZU10273.1"/>
    </source>
</evidence>
<dbReference type="SUPFAM" id="SSF46689">
    <property type="entry name" value="Homeodomain-like"/>
    <property type="match status" value="1"/>
</dbReference>
<organism evidence="5 6">
    <name type="scientific">Kribbella rubisoli</name>
    <dbReference type="NCBI Taxonomy" id="3075929"/>
    <lineage>
        <taxon>Bacteria</taxon>
        <taxon>Bacillati</taxon>
        <taxon>Actinomycetota</taxon>
        <taxon>Actinomycetes</taxon>
        <taxon>Propionibacteriales</taxon>
        <taxon>Kribbellaceae</taxon>
        <taxon>Kribbella</taxon>
    </lineage>
</organism>
<protein>
    <submittedName>
        <fullName evidence="5">Helix-turn-helix protein</fullName>
    </submittedName>
</protein>
<evidence type="ECO:0000256" key="3">
    <source>
        <dbReference type="ARBA" id="ARBA00023163"/>
    </source>
</evidence>
<dbReference type="GO" id="GO:0043565">
    <property type="term" value="F:sequence-specific DNA binding"/>
    <property type="evidence" value="ECO:0007669"/>
    <property type="project" value="InterPro"/>
</dbReference>
<dbReference type="Gene3D" id="1.10.10.60">
    <property type="entry name" value="Homeodomain-like"/>
    <property type="match status" value="1"/>
</dbReference>
<evidence type="ECO:0000256" key="2">
    <source>
        <dbReference type="ARBA" id="ARBA00023125"/>
    </source>
</evidence>
<accession>A0A4Q7WKN7</accession>
<keyword evidence="1" id="KW-0805">Transcription regulation</keyword>
<dbReference type="PANTHER" id="PTHR46796">
    <property type="entry name" value="HTH-TYPE TRANSCRIPTIONAL ACTIVATOR RHAS-RELATED"/>
    <property type="match status" value="1"/>
</dbReference>
<dbReference type="GO" id="GO:0003700">
    <property type="term" value="F:DNA-binding transcription factor activity"/>
    <property type="evidence" value="ECO:0007669"/>
    <property type="project" value="InterPro"/>
</dbReference>
<dbReference type="AlphaFoldDB" id="A0A4Q7WKN7"/>
<keyword evidence="6" id="KW-1185">Reference proteome</keyword>
<evidence type="ECO:0000256" key="1">
    <source>
        <dbReference type="ARBA" id="ARBA00023015"/>
    </source>
</evidence>
<comment type="caution">
    <text evidence="5">The sequence shown here is derived from an EMBL/GenBank/DDBJ whole genome shotgun (WGS) entry which is preliminary data.</text>
</comment>
<feature type="domain" description="HTH araC/xylS-type" evidence="4">
    <location>
        <begin position="222"/>
        <end position="323"/>
    </location>
</feature>
<keyword evidence="2" id="KW-0238">DNA-binding</keyword>
<reference evidence="5 6" key="1">
    <citation type="journal article" date="2015" name="Stand. Genomic Sci.">
        <title>Genomic Encyclopedia of Bacterial and Archaeal Type Strains, Phase III: the genomes of soil and plant-associated and newly described type strains.</title>
        <authorList>
            <person name="Whitman W.B."/>
            <person name="Woyke T."/>
            <person name="Klenk H.P."/>
            <person name="Zhou Y."/>
            <person name="Lilburn T.G."/>
            <person name="Beck B.J."/>
            <person name="De Vos P."/>
            <person name="Vandamme P."/>
            <person name="Eisen J.A."/>
            <person name="Garrity G."/>
            <person name="Hugenholtz P."/>
            <person name="Kyrpides N.C."/>
        </authorList>
    </citation>
    <scope>NUCLEOTIDE SEQUENCE [LARGE SCALE GENOMIC DNA]</scope>
    <source>
        <strain evidence="5 6">VKM Ac-2540</strain>
    </source>
</reference>
<evidence type="ECO:0000313" key="6">
    <source>
        <dbReference type="Proteomes" id="UP000292027"/>
    </source>
</evidence>
<evidence type="ECO:0000259" key="4">
    <source>
        <dbReference type="PROSITE" id="PS01124"/>
    </source>
</evidence>
<proteinExistence type="predicted"/>
<sequence length="323" mass="35137">MVKCPDGMHYGPMESMLFESRDLARTEEFLNRAYTKMQIGGSAKDVSTRISRAAADSISIDRLEIGFEMSYDADPLGKICLCEVVSGSIEGHATDGWQDDFRPGDLVNFAPPDRPYAGKVCRSGYTITMFDPALLTRVAGAGRKDDSPVRLLSHRPYSRPAARQLSRTIAYLSDQLSNPAVQASPLVRASVSQLLASSVLAAFPNTAMAERGSADPRPSTVRRALAFMESNLDQAITIADIAAAAGVTVRAVQTAFQRHVGATPLGELRRLRLAEVRSELLVADPADRTVAEIAVRWGFHHHGRMAAAYLEQYGELPSTTLTR</sequence>
<dbReference type="EMBL" id="SHKR01000016">
    <property type="protein sequence ID" value="RZU10273.1"/>
    <property type="molecule type" value="Genomic_DNA"/>
</dbReference>
<dbReference type="SMART" id="SM00342">
    <property type="entry name" value="HTH_ARAC"/>
    <property type="match status" value="1"/>
</dbReference>
<dbReference type="PROSITE" id="PS01124">
    <property type="entry name" value="HTH_ARAC_FAMILY_2"/>
    <property type="match status" value="1"/>
</dbReference>
<dbReference type="InterPro" id="IPR009057">
    <property type="entry name" value="Homeodomain-like_sf"/>
</dbReference>
<dbReference type="InterPro" id="IPR018060">
    <property type="entry name" value="HTH_AraC"/>
</dbReference>
<keyword evidence="3" id="KW-0804">Transcription</keyword>
<dbReference type="InterPro" id="IPR050204">
    <property type="entry name" value="AraC_XylS_family_regulators"/>
</dbReference>
<dbReference type="PANTHER" id="PTHR46796:SF12">
    <property type="entry name" value="HTH-TYPE DNA-BINDING TRANSCRIPTIONAL ACTIVATOR EUTR"/>
    <property type="match status" value="1"/>
</dbReference>